<evidence type="ECO:0000259" key="1">
    <source>
        <dbReference type="PROSITE" id="PS51725"/>
    </source>
</evidence>
<dbReference type="Gene3D" id="3.30.70.100">
    <property type="match status" value="1"/>
</dbReference>
<sequence>MIDSSQPAPPDRPPLVRIARIEVDPAKLDEYRTASRTIVEASGELEPGVIAFYALEVREVPGRFFVVEVYRDAEAYCAHLDSPHFKAYKSTVAHMVRSLELIDTDVVAIAS</sequence>
<dbReference type="RefSeq" id="WP_038400447.1">
    <property type="nucleotide sequence ID" value="NZ_BLVX01000003.1"/>
</dbReference>
<protein>
    <recommendedName>
        <fullName evidence="1">ABM domain-containing protein</fullName>
    </recommendedName>
</protein>
<evidence type="ECO:0000313" key="3">
    <source>
        <dbReference type="Proteomes" id="UP000278332"/>
    </source>
</evidence>
<feature type="domain" description="ABM" evidence="1">
    <location>
        <begin position="15"/>
        <end position="107"/>
    </location>
</feature>
<dbReference type="PANTHER" id="PTHR33336">
    <property type="entry name" value="QUINOL MONOOXYGENASE YGIN-RELATED"/>
    <property type="match status" value="1"/>
</dbReference>
<organism evidence="2 3">
    <name type="scientific">Pseudomonas cichorii</name>
    <dbReference type="NCBI Taxonomy" id="36746"/>
    <lineage>
        <taxon>Bacteria</taxon>
        <taxon>Pseudomonadati</taxon>
        <taxon>Pseudomonadota</taxon>
        <taxon>Gammaproteobacteria</taxon>
        <taxon>Pseudomonadales</taxon>
        <taxon>Pseudomonadaceae</taxon>
        <taxon>Pseudomonas</taxon>
    </lineage>
</organism>
<reference evidence="2 3" key="1">
    <citation type="submission" date="2018-08" db="EMBL/GenBank/DDBJ databases">
        <title>Recombination of ecologically and evolutionarily significant loci maintains genetic cohesion in the Pseudomonas syringae species complex.</title>
        <authorList>
            <person name="Dillon M."/>
            <person name="Thakur S."/>
            <person name="Almeida R.N.D."/>
            <person name="Weir B.S."/>
            <person name="Guttman D.S."/>
        </authorList>
    </citation>
    <scope>NUCLEOTIDE SEQUENCE [LARGE SCALE GENOMIC DNA]</scope>
    <source>
        <strain evidence="2 3">ICMP 6917</strain>
    </source>
</reference>
<dbReference type="Pfam" id="PF03992">
    <property type="entry name" value="ABM"/>
    <property type="match status" value="1"/>
</dbReference>
<gene>
    <name evidence="2" type="ORF">ALP84_00696</name>
</gene>
<dbReference type="InterPro" id="IPR011008">
    <property type="entry name" value="Dimeric_a/b-barrel"/>
</dbReference>
<name>A0A3M4VK35_PSECI</name>
<dbReference type="PANTHER" id="PTHR33336:SF3">
    <property type="entry name" value="ABM DOMAIN-CONTAINING PROTEIN"/>
    <property type="match status" value="1"/>
</dbReference>
<comment type="caution">
    <text evidence="2">The sequence shown here is derived from an EMBL/GenBank/DDBJ whole genome shotgun (WGS) entry which is preliminary data.</text>
</comment>
<dbReference type="PROSITE" id="PS51725">
    <property type="entry name" value="ABM"/>
    <property type="match status" value="1"/>
</dbReference>
<dbReference type="GeneID" id="93659454"/>
<dbReference type="SUPFAM" id="SSF54909">
    <property type="entry name" value="Dimeric alpha+beta barrel"/>
    <property type="match status" value="1"/>
</dbReference>
<proteinExistence type="predicted"/>
<evidence type="ECO:0000313" key="2">
    <source>
        <dbReference type="EMBL" id="RMR51967.1"/>
    </source>
</evidence>
<dbReference type="AlphaFoldDB" id="A0A3M4VK35"/>
<dbReference type="InterPro" id="IPR007138">
    <property type="entry name" value="ABM_dom"/>
</dbReference>
<dbReference type="Proteomes" id="UP000278332">
    <property type="component" value="Unassembled WGS sequence"/>
</dbReference>
<accession>A0A3M4VK35</accession>
<dbReference type="GO" id="GO:0003824">
    <property type="term" value="F:catalytic activity"/>
    <property type="evidence" value="ECO:0007669"/>
    <property type="project" value="TreeGrafter"/>
</dbReference>
<dbReference type="EMBL" id="RBRY01000152">
    <property type="protein sequence ID" value="RMR51967.1"/>
    <property type="molecule type" value="Genomic_DNA"/>
</dbReference>
<dbReference type="InterPro" id="IPR050744">
    <property type="entry name" value="AI-2_Isomerase_LsrG"/>
</dbReference>